<evidence type="ECO:0000313" key="3">
    <source>
        <dbReference type="EMBL" id="MFC7192444.1"/>
    </source>
</evidence>
<keyword evidence="1" id="KW-0472">Membrane</keyword>
<comment type="caution">
    <text evidence="3">The sequence shown here is derived from an EMBL/GenBank/DDBJ whole genome shotgun (WGS) entry which is preliminary data.</text>
</comment>
<organism evidence="3 4">
    <name type="scientific">Halocatena marina</name>
    <dbReference type="NCBI Taxonomy" id="2934937"/>
    <lineage>
        <taxon>Archaea</taxon>
        <taxon>Methanobacteriati</taxon>
        <taxon>Methanobacteriota</taxon>
        <taxon>Stenosarchaea group</taxon>
        <taxon>Halobacteria</taxon>
        <taxon>Halobacteriales</taxon>
        <taxon>Natronomonadaceae</taxon>
        <taxon>Halocatena</taxon>
    </lineage>
</organism>
<dbReference type="EMBL" id="JBHTAX010000004">
    <property type="protein sequence ID" value="MFC7192444.1"/>
    <property type="molecule type" value="Genomic_DNA"/>
</dbReference>
<feature type="transmembrane region" description="Helical" evidence="1">
    <location>
        <begin position="49"/>
        <end position="68"/>
    </location>
</feature>
<keyword evidence="4" id="KW-1185">Reference proteome</keyword>
<name>A0ABD5YTA8_9EURY</name>
<proteinExistence type="predicted"/>
<evidence type="ECO:0000256" key="1">
    <source>
        <dbReference type="SAM" id="Phobius"/>
    </source>
</evidence>
<evidence type="ECO:0000259" key="2">
    <source>
        <dbReference type="Pfam" id="PF13240"/>
    </source>
</evidence>
<protein>
    <recommendedName>
        <fullName evidence="2">Zinc-ribbon domain-containing protein</fullName>
    </recommendedName>
</protein>
<evidence type="ECO:0000313" key="4">
    <source>
        <dbReference type="Proteomes" id="UP001596417"/>
    </source>
</evidence>
<dbReference type="Pfam" id="PF13240">
    <property type="entry name" value="Zn_Ribbon_1"/>
    <property type="match status" value="1"/>
</dbReference>
<keyword evidence="1" id="KW-0812">Transmembrane</keyword>
<feature type="domain" description="Zinc-ribbon" evidence="2">
    <location>
        <begin position="188"/>
        <end position="209"/>
    </location>
</feature>
<feature type="transmembrane region" description="Helical" evidence="1">
    <location>
        <begin position="75"/>
        <end position="95"/>
    </location>
</feature>
<gene>
    <name evidence="3" type="ORF">ACFQL7_23270</name>
</gene>
<dbReference type="RefSeq" id="WP_264556421.1">
    <property type="nucleotide sequence ID" value="NZ_CP109980.1"/>
</dbReference>
<sequence>MSGRTWRFQTARGVVTVRGDAIRIQSTPEHFLAGQWHRLWNGDGWERSTIVFGVGGFLVSLFGLIDYLRQLPVTGLGLESVPYLMSFALFTYMIWSNHIKGTTIPLSVIECVTLNEEEGKLTITHERDSDLFSMFKRNENETEVSLRTSDDIREVREIFQLRGIDLDESATEATETTYRVHVRDGVCFCMSCNTQISPSDTTCPACGDPIRVKTRKDSISDTTSKVSEFQS</sequence>
<dbReference type="AlphaFoldDB" id="A0ABD5YTA8"/>
<keyword evidence="1" id="KW-1133">Transmembrane helix</keyword>
<reference evidence="3 4" key="1">
    <citation type="journal article" date="2019" name="Int. J. Syst. Evol. Microbiol.">
        <title>The Global Catalogue of Microorganisms (GCM) 10K type strain sequencing project: providing services to taxonomists for standard genome sequencing and annotation.</title>
        <authorList>
            <consortium name="The Broad Institute Genomics Platform"/>
            <consortium name="The Broad Institute Genome Sequencing Center for Infectious Disease"/>
            <person name="Wu L."/>
            <person name="Ma J."/>
        </authorList>
    </citation>
    <scope>NUCLEOTIDE SEQUENCE [LARGE SCALE GENOMIC DNA]</scope>
    <source>
        <strain evidence="3 4">RDMS1</strain>
    </source>
</reference>
<dbReference type="Proteomes" id="UP001596417">
    <property type="component" value="Unassembled WGS sequence"/>
</dbReference>
<dbReference type="GeneID" id="76202125"/>
<dbReference type="InterPro" id="IPR026870">
    <property type="entry name" value="Zinc_ribbon_dom"/>
</dbReference>
<accession>A0ABD5YTA8</accession>